<feature type="compositionally biased region" description="Low complexity" evidence="5">
    <location>
        <begin position="1"/>
        <end position="17"/>
    </location>
</feature>
<dbReference type="AlphaFoldDB" id="Q1LR00"/>
<accession>Q1LR00</accession>
<keyword evidence="1" id="KW-0805">Transcription regulation</keyword>
<dbReference type="GO" id="GO:0003700">
    <property type="term" value="F:DNA-binding transcription factor activity"/>
    <property type="evidence" value="ECO:0007669"/>
    <property type="project" value="TreeGrafter"/>
</dbReference>
<evidence type="ECO:0000256" key="2">
    <source>
        <dbReference type="ARBA" id="ARBA00023125"/>
    </source>
</evidence>
<dbReference type="HOGENOM" id="CLU_105787_0_0_4"/>
<dbReference type="InterPro" id="IPR001647">
    <property type="entry name" value="HTH_TetR"/>
</dbReference>
<evidence type="ECO:0000313" key="8">
    <source>
        <dbReference type="Proteomes" id="UP000002429"/>
    </source>
</evidence>
<dbReference type="InterPro" id="IPR009057">
    <property type="entry name" value="Homeodomain-like_sf"/>
</dbReference>
<protein>
    <submittedName>
        <fullName evidence="7">Regulatory protein, TetR family</fullName>
    </submittedName>
</protein>
<feature type="domain" description="HTH tetR-type" evidence="6">
    <location>
        <begin position="37"/>
        <end position="98"/>
    </location>
</feature>
<dbReference type="PROSITE" id="PS50977">
    <property type="entry name" value="HTH_TETR_2"/>
    <property type="match status" value="1"/>
</dbReference>
<keyword evidence="2 4" id="KW-0238">DNA-binding</keyword>
<dbReference type="Proteomes" id="UP000002429">
    <property type="component" value="Chromosome"/>
</dbReference>
<feature type="DNA-binding region" description="H-T-H motif" evidence="4">
    <location>
        <begin position="61"/>
        <end position="80"/>
    </location>
</feature>
<dbReference type="STRING" id="266264.Rmet_0540"/>
<evidence type="ECO:0000259" key="6">
    <source>
        <dbReference type="PROSITE" id="PS50977"/>
    </source>
</evidence>
<dbReference type="PANTHER" id="PTHR30055">
    <property type="entry name" value="HTH-TYPE TRANSCRIPTIONAL REGULATOR RUTR"/>
    <property type="match status" value="1"/>
</dbReference>
<dbReference type="RefSeq" id="WP_011515402.1">
    <property type="nucleotide sequence ID" value="NC_007973.1"/>
</dbReference>
<dbReference type="eggNOG" id="COG1309">
    <property type="taxonomic scope" value="Bacteria"/>
</dbReference>
<dbReference type="KEGG" id="rme:Rmet_0540"/>
<evidence type="ECO:0000256" key="4">
    <source>
        <dbReference type="PROSITE-ProRule" id="PRU00335"/>
    </source>
</evidence>
<dbReference type="Gene3D" id="1.10.357.10">
    <property type="entry name" value="Tetracycline Repressor, domain 2"/>
    <property type="match status" value="1"/>
</dbReference>
<dbReference type="PANTHER" id="PTHR30055:SF234">
    <property type="entry name" value="HTH-TYPE TRANSCRIPTIONAL REGULATOR BETI"/>
    <property type="match status" value="1"/>
</dbReference>
<name>Q1LR00_CUPMC</name>
<keyword evidence="8" id="KW-1185">Reference proteome</keyword>
<dbReference type="EMBL" id="CP000352">
    <property type="protein sequence ID" value="ABF07426.1"/>
    <property type="molecule type" value="Genomic_DNA"/>
</dbReference>
<dbReference type="InterPro" id="IPR050109">
    <property type="entry name" value="HTH-type_TetR-like_transc_reg"/>
</dbReference>
<keyword evidence="3" id="KW-0804">Transcription</keyword>
<dbReference type="GO" id="GO:0000976">
    <property type="term" value="F:transcription cis-regulatory region binding"/>
    <property type="evidence" value="ECO:0007669"/>
    <property type="project" value="TreeGrafter"/>
</dbReference>
<sequence>MPTPTKPTTRSATASRARSAKRGADEVVRPPLQSRSEKSLEKMVAACRALAEERGNLDDISLNETVARAGTSIGAFYGRFKDKEAFLGYVLEVALREAEDVMQRSIDEEPVWQTGPAQAIVERIIGSYVSQFRLNRGLFRGFLRHYSARDARDNPMRDANRRIYGLVVPSLAAQLGDRPKDTAEFEVRAALQFMVGTLANILLNDPGPLHLDDDALALHLDRMMVRYLGLPEAVAPVASATPRRSKR</sequence>
<reference evidence="8" key="1">
    <citation type="journal article" date="2010" name="PLoS ONE">
        <title>The complete genome sequence of Cupriavidus metallidurans strain CH34, a master survivalist in harsh and anthropogenic environments.</title>
        <authorList>
            <person name="Janssen P.J."/>
            <person name="Van Houdt R."/>
            <person name="Moors H."/>
            <person name="Monsieurs P."/>
            <person name="Morin N."/>
            <person name="Michaux A."/>
            <person name="Benotmane M.A."/>
            <person name="Leys N."/>
            <person name="Vallaeys T."/>
            <person name="Lapidus A."/>
            <person name="Monchy S."/>
            <person name="Medigue C."/>
            <person name="Taghavi S."/>
            <person name="McCorkle S."/>
            <person name="Dunn J."/>
            <person name="van der Lelie D."/>
            <person name="Mergeay M."/>
        </authorList>
    </citation>
    <scope>NUCLEOTIDE SEQUENCE [LARGE SCALE GENOMIC DNA]</scope>
    <source>
        <strain evidence="8">ATCC 43123 / DSM 2839 / NBRC 102507 / CH34</strain>
    </source>
</reference>
<dbReference type="SUPFAM" id="SSF46689">
    <property type="entry name" value="Homeodomain-like"/>
    <property type="match status" value="1"/>
</dbReference>
<feature type="region of interest" description="Disordered" evidence="5">
    <location>
        <begin position="1"/>
        <end position="36"/>
    </location>
</feature>
<gene>
    <name evidence="7" type="ordered locus">Rmet_0540</name>
</gene>
<evidence type="ECO:0000256" key="5">
    <source>
        <dbReference type="SAM" id="MobiDB-lite"/>
    </source>
</evidence>
<evidence type="ECO:0000256" key="3">
    <source>
        <dbReference type="ARBA" id="ARBA00023163"/>
    </source>
</evidence>
<organism evidence="7 8">
    <name type="scientific">Cupriavidus metallidurans (strain ATCC 43123 / DSM 2839 / NBRC 102507 / CH34)</name>
    <name type="common">Ralstonia metallidurans</name>
    <dbReference type="NCBI Taxonomy" id="266264"/>
    <lineage>
        <taxon>Bacteria</taxon>
        <taxon>Pseudomonadati</taxon>
        <taxon>Pseudomonadota</taxon>
        <taxon>Betaproteobacteria</taxon>
        <taxon>Burkholderiales</taxon>
        <taxon>Burkholderiaceae</taxon>
        <taxon>Cupriavidus</taxon>
    </lineage>
</organism>
<proteinExistence type="predicted"/>
<evidence type="ECO:0000313" key="7">
    <source>
        <dbReference type="EMBL" id="ABF07426.1"/>
    </source>
</evidence>
<evidence type="ECO:0000256" key="1">
    <source>
        <dbReference type="ARBA" id="ARBA00023015"/>
    </source>
</evidence>